<keyword evidence="5" id="KW-1185">Reference proteome</keyword>
<dbReference type="PANTHER" id="PTHR46889:SF4">
    <property type="entry name" value="TRANSPOSASE INSO FOR INSERTION SEQUENCE ELEMENT IS911B-RELATED"/>
    <property type="match status" value="1"/>
</dbReference>
<dbReference type="Pfam" id="PF13276">
    <property type="entry name" value="HTH_21"/>
    <property type="match status" value="1"/>
</dbReference>
<evidence type="ECO:0000259" key="3">
    <source>
        <dbReference type="Pfam" id="PF13276"/>
    </source>
</evidence>
<dbReference type="eggNOG" id="COG2801">
    <property type="taxonomic scope" value="Bacteria"/>
</dbReference>
<dbReference type="Proteomes" id="UP000001934">
    <property type="component" value="Chromosome"/>
</dbReference>
<dbReference type="HOGENOM" id="CLU_027402_21_0_14"/>
<name>Q2NK76_AYWBP</name>
<feature type="domain" description="Integrase catalytic" evidence="2">
    <location>
        <begin position="98"/>
        <end position="151"/>
    </location>
</feature>
<dbReference type="Pfam" id="PF00665">
    <property type="entry name" value="rve"/>
    <property type="match status" value="1"/>
</dbReference>
<feature type="domain" description="HTH-like" evidence="3">
    <location>
        <begin position="19"/>
        <end position="70"/>
    </location>
</feature>
<dbReference type="PhylomeDB" id="Q2NK76"/>
<organism evidence="4 5">
    <name type="scientific">Aster yellows witches'-broom phytoplasma (strain AYWB)</name>
    <dbReference type="NCBI Taxonomy" id="322098"/>
    <lineage>
        <taxon>Bacteria</taxon>
        <taxon>Bacillati</taxon>
        <taxon>Mycoplasmatota</taxon>
        <taxon>Mollicutes</taxon>
        <taxon>Acholeplasmatales</taxon>
        <taxon>Acholeplasmataceae</taxon>
        <taxon>Candidatus Phytoplasma</taxon>
        <taxon>16SrI (Aster yellows group)</taxon>
    </lineage>
</organism>
<comment type="function">
    <text evidence="1">Involved in the transposition of the insertion sequence.</text>
</comment>
<evidence type="ECO:0000313" key="5">
    <source>
        <dbReference type="Proteomes" id="UP000001934"/>
    </source>
</evidence>
<dbReference type="SUPFAM" id="SSF53098">
    <property type="entry name" value="Ribonuclease H-like"/>
    <property type="match status" value="1"/>
</dbReference>
<dbReference type="PANTHER" id="PTHR46889">
    <property type="entry name" value="TRANSPOSASE INSF FOR INSERTION SEQUENCE IS3B-RELATED"/>
    <property type="match status" value="1"/>
</dbReference>
<reference evidence="4 5" key="1">
    <citation type="journal article" date="2006" name="J. Bacteriol.">
        <title>Living with genome instability: the adaptation of phytoplasmas to diverse environments of their insect and plant hosts.</title>
        <authorList>
            <person name="Bai X."/>
            <person name="Zhang J."/>
            <person name="Ewing A."/>
            <person name="Miller S.A."/>
            <person name="Jancso Radek A."/>
            <person name="Shevchenko D.V."/>
            <person name="Tsukerman K."/>
            <person name="Walunas T."/>
            <person name="Lapidus A."/>
            <person name="Campbell J.W."/>
            <person name="Hogenhout S.A."/>
        </authorList>
    </citation>
    <scope>NUCLEOTIDE SEQUENCE [LARGE SCALE GENOMIC DNA]</scope>
    <source>
        <strain evidence="4 5">AYWB</strain>
    </source>
</reference>
<accession>Q2NK76</accession>
<dbReference type="AlphaFoldDB" id="Q2NK76"/>
<protein>
    <submittedName>
        <fullName evidence="4">Uncharacterized protein</fullName>
    </submittedName>
</protein>
<sequence length="156" mass="18701">MKVENKIKTKKEKYLLQQNRIKALCLQEKYFCGHRKITDLYQKTFNENITKKKIYTIMKENGIFCRLRIKKNKYYYKNNLKAKLKVVDNLINQDFISTKPMKKLFTDITYFKTPQGFLYFSCIIDSFNNQIIASHTSKHQNKELVSNTIKKIPKLK</sequence>
<dbReference type="InterPro" id="IPR050900">
    <property type="entry name" value="Transposase_IS3/IS150/IS904"/>
</dbReference>
<gene>
    <name evidence="4" type="ordered locus">AYWB_050</name>
</gene>
<dbReference type="EMBL" id="CP000061">
    <property type="protein sequence ID" value="ABC65167.1"/>
    <property type="molecule type" value="Genomic_DNA"/>
</dbReference>
<proteinExistence type="predicted"/>
<evidence type="ECO:0000256" key="1">
    <source>
        <dbReference type="ARBA" id="ARBA00002286"/>
    </source>
</evidence>
<dbReference type="InterPro" id="IPR001584">
    <property type="entry name" value="Integrase_cat-core"/>
</dbReference>
<dbReference type="InterPro" id="IPR025948">
    <property type="entry name" value="HTH-like_dom"/>
</dbReference>
<dbReference type="KEGG" id="ayw:AYWB_050"/>
<dbReference type="GO" id="GO:0015074">
    <property type="term" value="P:DNA integration"/>
    <property type="evidence" value="ECO:0007669"/>
    <property type="project" value="InterPro"/>
</dbReference>
<dbReference type="InterPro" id="IPR012337">
    <property type="entry name" value="RNaseH-like_sf"/>
</dbReference>
<evidence type="ECO:0000259" key="2">
    <source>
        <dbReference type="Pfam" id="PF00665"/>
    </source>
</evidence>
<evidence type="ECO:0000313" key="4">
    <source>
        <dbReference type="EMBL" id="ABC65167.1"/>
    </source>
</evidence>